<proteinExistence type="predicted"/>
<gene>
    <name evidence="1" type="ORF">B296_00026862</name>
</gene>
<accession>A0A427AJX8</accession>
<sequence>MFLAEKSLVPLEKTLSLKSITSLAPTTEHCSRKSLSSVLSTNTRSGFDHLEQIVPANRSSVSNELAFCSTLQRSVNHFCHKKRLPFKEGISKNIKYQDTVVVDLANDTSTSEQACEVAFGATSAKRPKTLELVDNVECQKDTDSKWLVTWLFVWYIN</sequence>
<comment type="caution">
    <text evidence="1">The sequence shown here is derived from an EMBL/GenBank/DDBJ whole genome shotgun (WGS) entry which is preliminary data.</text>
</comment>
<organism evidence="1 2">
    <name type="scientific">Ensete ventricosum</name>
    <name type="common">Abyssinian banana</name>
    <name type="synonym">Musa ensete</name>
    <dbReference type="NCBI Taxonomy" id="4639"/>
    <lineage>
        <taxon>Eukaryota</taxon>
        <taxon>Viridiplantae</taxon>
        <taxon>Streptophyta</taxon>
        <taxon>Embryophyta</taxon>
        <taxon>Tracheophyta</taxon>
        <taxon>Spermatophyta</taxon>
        <taxon>Magnoliopsida</taxon>
        <taxon>Liliopsida</taxon>
        <taxon>Zingiberales</taxon>
        <taxon>Musaceae</taxon>
        <taxon>Ensete</taxon>
    </lineage>
</organism>
<evidence type="ECO:0000313" key="2">
    <source>
        <dbReference type="Proteomes" id="UP000287651"/>
    </source>
</evidence>
<dbReference type="AlphaFoldDB" id="A0A427AJX8"/>
<reference evidence="1 2" key="1">
    <citation type="journal article" date="2014" name="Agronomy (Basel)">
        <title>A Draft Genome Sequence for Ensete ventricosum, the Drought-Tolerant Tree Against Hunger.</title>
        <authorList>
            <person name="Harrison J."/>
            <person name="Moore K.A."/>
            <person name="Paszkiewicz K."/>
            <person name="Jones T."/>
            <person name="Grant M."/>
            <person name="Ambacheew D."/>
            <person name="Muzemil S."/>
            <person name="Studholme D.J."/>
        </authorList>
    </citation>
    <scope>NUCLEOTIDE SEQUENCE [LARGE SCALE GENOMIC DNA]</scope>
</reference>
<name>A0A427AJX8_ENSVE</name>
<evidence type="ECO:0000313" key="1">
    <source>
        <dbReference type="EMBL" id="RRT76500.1"/>
    </source>
</evidence>
<dbReference type="Proteomes" id="UP000287651">
    <property type="component" value="Unassembled WGS sequence"/>
</dbReference>
<protein>
    <submittedName>
        <fullName evidence="1">Uncharacterized protein</fullName>
    </submittedName>
</protein>
<dbReference type="EMBL" id="AMZH03002177">
    <property type="protein sequence ID" value="RRT76500.1"/>
    <property type="molecule type" value="Genomic_DNA"/>
</dbReference>